<reference evidence="1" key="1">
    <citation type="submission" date="2020-10" db="EMBL/GenBank/DDBJ databases">
        <authorList>
            <person name="Gilroy R."/>
        </authorList>
    </citation>
    <scope>NUCLEOTIDE SEQUENCE</scope>
    <source>
        <strain evidence="1">13766</strain>
    </source>
</reference>
<dbReference type="EMBL" id="DVJN01000205">
    <property type="protein sequence ID" value="HIS93469.1"/>
    <property type="molecule type" value="Genomic_DNA"/>
</dbReference>
<evidence type="ECO:0000313" key="1">
    <source>
        <dbReference type="EMBL" id="HIS93469.1"/>
    </source>
</evidence>
<evidence type="ECO:0000313" key="2">
    <source>
        <dbReference type="Proteomes" id="UP000824140"/>
    </source>
</evidence>
<protein>
    <submittedName>
        <fullName evidence="1">Rpn family recombination-promoting nuclease/putative transposase</fullName>
    </submittedName>
</protein>
<comment type="caution">
    <text evidence="1">The sequence shown here is derived from an EMBL/GenBank/DDBJ whole genome shotgun (WGS) entry which is preliminary data.</text>
</comment>
<gene>
    <name evidence="1" type="ORF">IAA84_10670</name>
</gene>
<organism evidence="1 2">
    <name type="scientific">Candidatus Alectryocaccomicrobium excrementavium</name>
    <dbReference type="NCBI Taxonomy" id="2840668"/>
    <lineage>
        <taxon>Bacteria</taxon>
        <taxon>Bacillati</taxon>
        <taxon>Bacillota</taxon>
        <taxon>Clostridia</taxon>
        <taxon>Candidatus Alectryocaccomicrobium</taxon>
    </lineage>
</organism>
<dbReference type="Pfam" id="PF12784">
    <property type="entry name" value="PDDEXK_2"/>
    <property type="match status" value="1"/>
</dbReference>
<feature type="non-terminal residue" evidence="1">
    <location>
        <position position="243"/>
    </location>
</feature>
<dbReference type="AlphaFoldDB" id="A0A9D1G1N8"/>
<dbReference type="InterPro" id="IPR010106">
    <property type="entry name" value="RpnA"/>
</dbReference>
<reference evidence="1" key="2">
    <citation type="journal article" date="2021" name="PeerJ">
        <title>Extensive microbial diversity within the chicken gut microbiome revealed by metagenomics and culture.</title>
        <authorList>
            <person name="Gilroy R."/>
            <person name="Ravi A."/>
            <person name="Getino M."/>
            <person name="Pursley I."/>
            <person name="Horton D.L."/>
            <person name="Alikhan N.F."/>
            <person name="Baker D."/>
            <person name="Gharbi K."/>
            <person name="Hall N."/>
            <person name="Watson M."/>
            <person name="Adriaenssens E.M."/>
            <person name="Foster-Nyarko E."/>
            <person name="Jarju S."/>
            <person name="Secka A."/>
            <person name="Antonio M."/>
            <person name="Oren A."/>
            <person name="Chaudhuri R.R."/>
            <person name="La Ragione R."/>
            <person name="Hildebrand F."/>
            <person name="Pallen M.J."/>
        </authorList>
    </citation>
    <scope>NUCLEOTIDE SEQUENCE</scope>
    <source>
        <strain evidence="1">13766</strain>
    </source>
</reference>
<dbReference type="Proteomes" id="UP000824140">
    <property type="component" value="Unassembled WGS sequence"/>
</dbReference>
<name>A0A9D1G1N8_9FIRM</name>
<sequence>MEEFPQDWGEMRAADIDSVDIRDDFMFSYVMCNRQICTELLQCLLPEHRISRIEYYELGEDGTERPEDSSNRYEPLKIDTQKALAEAFNKRGVRLDVYIDDGKSVYNVEMQTTKQSGLSKRARLYQAHIDINQLRRGQYYDELRPSFVIFICTFDPFDEGRYLYSFRNVCRETGAELGDEAYKLFFNTAGTRGEISDSLRELLRYMNDPKNYPVAKTGLPLIRSIDEAVDEAKMNDDWRHAFM</sequence>
<dbReference type="NCBIfam" id="TIGR01784">
    <property type="entry name" value="T_den_put_tspse"/>
    <property type="match status" value="1"/>
</dbReference>
<proteinExistence type="predicted"/>
<accession>A0A9D1G1N8</accession>